<dbReference type="InterPro" id="IPR018247">
    <property type="entry name" value="EF_Hand_1_Ca_BS"/>
</dbReference>
<comment type="caution">
    <text evidence="2">The sequence shown here is derived from an EMBL/GenBank/DDBJ whole genome shotgun (WGS) entry which is preliminary data.</text>
</comment>
<sequence length="390" mass="40532">MILVSLCAAPVWAAIPCDTDGNNRLSEGEFVSAAFAYLDITYRNGSGECPDRNDLRDAAYVLRFWGGAPHTCTDGMGQSVVFERPPGSVVVFSSTVLDTMRAIGVPMAMVSGVADPILMEVSYFPGVANCPAVGDLEGPDEGTIASIAPDLVIVPADASGNAAAAAAAACGVPVVRFSCTSPGTIRDEIDSLGLLFVREKGADDLIAFIDAQESAVATCLAGLGGEERVQVYAEDAAAYTAAGAGTPLGDLVSAAGGVVVPENSGWCPVTDGEVVAAAPGVMIKMVGHEPCRFGGFGDRISLRFIEVRNAIGLRPGWTTVPAVDSGAVYLIHSSVVEGPQFGIGLQYIARWLYPERCRSLDPADLQARYFSDFCGLEGGSGMYVFPEAAQ</sequence>
<dbReference type="SUPFAM" id="SSF53807">
    <property type="entry name" value="Helical backbone' metal receptor"/>
    <property type="match status" value="1"/>
</dbReference>
<dbReference type="InterPro" id="IPR002491">
    <property type="entry name" value="ABC_transptr_periplasmic_BD"/>
</dbReference>
<feature type="domain" description="Fe/B12 periplasmic-binding" evidence="1">
    <location>
        <begin position="88"/>
        <end position="360"/>
    </location>
</feature>
<dbReference type="RefSeq" id="WP_130645662.1">
    <property type="nucleotide sequence ID" value="NZ_PGCL01000001.1"/>
</dbReference>
<dbReference type="PROSITE" id="PS00018">
    <property type="entry name" value="EF_HAND_1"/>
    <property type="match status" value="1"/>
</dbReference>
<dbReference type="PANTHER" id="PTHR30535">
    <property type="entry name" value="VITAMIN B12-BINDING PROTEIN"/>
    <property type="match status" value="1"/>
</dbReference>
<name>A0A483CUM1_9EURY</name>
<evidence type="ECO:0000313" key="3">
    <source>
        <dbReference type="Proteomes" id="UP000292580"/>
    </source>
</evidence>
<dbReference type="EMBL" id="PGCL01000001">
    <property type="protein sequence ID" value="TAJ45316.1"/>
    <property type="molecule type" value="Genomic_DNA"/>
</dbReference>
<dbReference type="InterPro" id="IPR050902">
    <property type="entry name" value="ABC_Transporter_SBP"/>
</dbReference>
<evidence type="ECO:0000313" key="2">
    <source>
        <dbReference type="EMBL" id="TAJ45316.1"/>
    </source>
</evidence>
<keyword evidence="3" id="KW-1185">Reference proteome</keyword>
<accession>A0A483CUM1</accession>
<dbReference type="Proteomes" id="UP000292580">
    <property type="component" value="Unassembled WGS sequence"/>
</dbReference>
<dbReference type="Pfam" id="PF01497">
    <property type="entry name" value="Peripla_BP_2"/>
    <property type="match status" value="1"/>
</dbReference>
<dbReference type="Gene3D" id="3.40.50.1980">
    <property type="entry name" value="Nitrogenase molybdenum iron protein domain"/>
    <property type="match status" value="2"/>
</dbReference>
<dbReference type="OrthoDB" id="24039at2157"/>
<dbReference type="PROSITE" id="PS50983">
    <property type="entry name" value="FE_B12_PBP"/>
    <property type="match status" value="1"/>
</dbReference>
<evidence type="ECO:0000259" key="1">
    <source>
        <dbReference type="PROSITE" id="PS50983"/>
    </source>
</evidence>
<dbReference type="PANTHER" id="PTHR30535:SF34">
    <property type="entry name" value="MOLYBDATE-BINDING PROTEIN MOLA"/>
    <property type="match status" value="1"/>
</dbReference>
<proteinExistence type="predicted"/>
<protein>
    <recommendedName>
        <fullName evidence="1">Fe/B12 periplasmic-binding domain-containing protein</fullName>
    </recommendedName>
</protein>
<gene>
    <name evidence="2" type="ORF">CUJ86_00785</name>
</gene>
<dbReference type="AlphaFoldDB" id="A0A483CUM1"/>
<organism evidence="2 3">
    <name type="scientific">Methanofollis fontis</name>
    <dbReference type="NCBI Taxonomy" id="2052832"/>
    <lineage>
        <taxon>Archaea</taxon>
        <taxon>Methanobacteriati</taxon>
        <taxon>Methanobacteriota</taxon>
        <taxon>Stenosarchaea group</taxon>
        <taxon>Methanomicrobia</taxon>
        <taxon>Methanomicrobiales</taxon>
        <taxon>Methanomicrobiaceae</taxon>
        <taxon>Methanofollis</taxon>
    </lineage>
</organism>
<reference evidence="2 3" key="1">
    <citation type="submission" date="2017-11" db="EMBL/GenBank/DDBJ databases">
        <title>Isolation and Characterization of Methanofollis Species from Methane Seep Offshore SW Taiwan.</title>
        <authorList>
            <person name="Teng N.-H."/>
            <person name="Lai M.-C."/>
            <person name="Chen S.-C."/>
        </authorList>
    </citation>
    <scope>NUCLEOTIDE SEQUENCE [LARGE SCALE GENOMIC DNA]</scope>
    <source>
        <strain evidence="2 3">FWC-SCC2</strain>
    </source>
</reference>